<proteinExistence type="predicted"/>
<organism evidence="1">
    <name type="scientific">Arion vulgaris</name>
    <dbReference type="NCBI Taxonomy" id="1028688"/>
    <lineage>
        <taxon>Eukaryota</taxon>
        <taxon>Metazoa</taxon>
        <taxon>Spiralia</taxon>
        <taxon>Lophotrochozoa</taxon>
        <taxon>Mollusca</taxon>
        <taxon>Gastropoda</taxon>
        <taxon>Heterobranchia</taxon>
        <taxon>Euthyneura</taxon>
        <taxon>Panpulmonata</taxon>
        <taxon>Eupulmonata</taxon>
        <taxon>Stylommatophora</taxon>
        <taxon>Helicina</taxon>
        <taxon>Arionoidea</taxon>
        <taxon>Arionidae</taxon>
        <taxon>Arion</taxon>
    </lineage>
</organism>
<reference evidence="1" key="1">
    <citation type="submission" date="2014-12" db="EMBL/GenBank/DDBJ databases">
        <title>Insight into the proteome of Arion vulgaris.</title>
        <authorList>
            <person name="Aradska J."/>
            <person name="Bulat T."/>
            <person name="Smidak R."/>
            <person name="Sarate P."/>
            <person name="Gangsoo J."/>
            <person name="Sialana F."/>
            <person name="Bilban M."/>
            <person name="Lubec G."/>
        </authorList>
    </citation>
    <scope>NUCLEOTIDE SEQUENCE</scope>
    <source>
        <tissue evidence="1">Skin</tissue>
    </source>
</reference>
<name>A0A0B7C300_9EUPU</name>
<protein>
    <submittedName>
        <fullName evidence="1">Uncharacterized protein</fullName>
    </submittedName>
</protein>
<evidence type="ECO:0000313" key="1">
    <source>
        <dbReference type="EMBL" id="CEK99844.1"/>
    </source>
</evidence>
<feature type="non-terminal residue" evidence="1">
    <location>
        <position position="1"/>
    </location>
</feature>
<dbReference type="EMBL" id="HACG01052973">
    <property type="protein sequence ID" value="CEK99844.1"/>
    <property type="molecule type" value="Transcribed_RNA"/>
</dbReference>
<accession>A0A0B7C300</accession>
<sequence>LDGCKGRTSNLMMTRNEKADMAKNKMHALGYMNLQMNTSDARHFVYGEVFTRAGMGIQVP</sequence>
<dbReference type="AlphaFoldDB" id="A0A0B7C300"/>
<gene>
    <name evidence="1" type="primary">ORF222265</name>
</gene>